<dbReference type="PANTHER" id="PTHR43182:SF1">
    <property type="entry name" value="COBALT-PRECORRIN-7 C(5)-METHYLTRANSFERASE"/>
    <property type="match status" value="1"/>
</dbReference>
<gene>
    <name evidence="7" type="primary">cbiE</name>
    <name evidence="7" type="ORF">HF519_20395</name>
</gene>
<dbReference type="InterPro" id="IPR006365">
    <property type="entry name" value="Cbl_synth_CobL"/>
</dbReference>
<evidence type="ECO:0000256" key="3">
    <source>
        <dbReference type="ARBA" id="ARBA00022603"/>
    </source>
</evidence>
<dbReference type="InterPro" id="IPR014777">
    <property type="entry name" value="4pyrrole_Mease_sub1"/>
</dbReference>
<dbReference type="UniPathway" id="UPA00148"/>
<dbReference type="SUPFAM" id="SSF53335">
    <property type="entry name" value="S-adenosyl-L-methionine-dependent methyltransferases"/>
    <property type="match status" value="1"/>
</dbReference>
<evidence type="ECO:0000256" key="1">
    <source>
        <dbReference type="ARBA" id="ARBA00004953"/>
    </source>
</evidence>
<dbReference type="NCBIfam" id="TIGR02467">
    <property type="entry name" value="CbiE"/>
    <property type="match status" value="1"/>
</dbReference>
<dbReference type="Pfam" id="PF00590">
    <property type="entry name" value="TP_methylase"/>
    <property type="match status" value="1"/>
</dbReference>
<dbReference type="PANTHER" id="PTHR43182">
    <property type="entry name" value="COBALT-PRECORRIN-6B C(15)-METHYLTRANSFERASE (DECARBOXYLATING)"/>
    <property type="match status" value="1"/>
</dbReference>
<organism evidence="7 8">
    <name type="scientific">Pseudonocardia bannensis</name>
    <dbReference type="NCBI Taxonomy" id="630973"/>
    <lineage>
        <taxon>Bacteria</taxon>
        <taxon>Bacillati</taxon>
        <taxon>Actinomycetota</taxon>
        <taxon>Actinomycetes</taxon>
        <taxon>Pseudonocardiales</taxon>
        <taxon>Pseudonocardiaceae</taxon>
        <taxon>Pseudonocardia</taxon>
    </lineage>
</organism>
<dbReference type="InterPro" id="IPR035996">
    <property type="entry name" value="4pyrrol_Methylase_sf"/>
</dbReference>
<keyword evidence="4 7" id="KW-0808">Transferase</keyword>
<comment type="caution">
    <text evidence="7">The sequence shown here is derived from an EMBL/GenBank/DDBJ whole genome shotgun (WGS) entry which is preliminary data.</text>
</comment>
<dbReference type="AlphaFoldDB" id="A0A848DM84"/>
<evidence type="ECO:0000313" key="7">
    <source>
        <dbReference type="EMBL" id="NMH93890.1"/>
    </source>
</evidence>
<dbReference type="Gene3D" id="3.40.50.150">
    <property type="entry name" value="Vaccinia Virus protein VP39"/>
    <property type="match status" value="1"/>
</dbReference>
<dbReference type="InterPro" id="IPR050714">
    <property type="entry name" value="Cobalamin_biosynth_MTase"/>
</dbReference>
<accession>A0A848DM84</accession>
<dbReference type="Gene3D" id="3.40.1010.10">
    <property type="entry name" value="Cobalt-precorrin-4 Transmethylase, Domain 1"/>
    <property type="match status" value="1"/>
</dbReference>
<comment type="pathway">
    <text evidence="1">Cofactor biosynthesis; adenosylcobalamin biosynthesis.</text>
</comment>
<protein>
    <submittedName>
        <fullName evidence="7">Precorrin-6y C5,15-methyltransferase (Decarboxylating) subunit CbiE</fullName>
    </submittedName>
</protein>
<evidence type="ECO:0000256" key="2">
    <source>
        <dbReference type="ARBA" id="ARBA00022573"/>
    </source>
</evidence>
<dbReference type="InterPro" id="IPR014776">
    <property type="entry name" value="4pyrrole_Mease_sub2"/>
</dbReference>
<evidence type="ECO:0000256" key="4">
    <source>
        <dbReference type="ARBA" id="ARBA00022679"/>
    </source>
</evidence>
<keyword evidence="5" id="KW-0949">S-adenosyl-L-methionine</keyword>
<dbReference type="PIRSF" id="PIRSF036428">
    <property type="entry name" value="CobL"/>
    <property type="match status" value="1"/>
</dbReference>
<evidence type="ECO:0000313" key="8">
    <source>
        <dbReference type="Proteomes" id="UP000586918"/>
    </source>
</evidence>
<keyword evidence="8" id="KW-1185">Reference proteome</keyword>
<feature type="domain" description="Tetrapyrrole methylase" evidence="6">
    <location>
        <begin position="8"/>
        <end position="195"/>
    </location>
</feature>
<dbReference type="NCBIfam" id="TIGR02469">
    <property type="entry name" value="CbiT"/>
    <property type="match status" value="1"/>
</dbReference>
<dbReference type="InterPro" id="IPR000878">
    <property type="entry name" value="4pyrrol_Mease"/>
</dbReference>
<dbReference type="InterPro" id="IPR012818">
    <property type="entry name" value="CbiE"/>
</dbReference>
<dbReference type="GO" id="GO:0009236">
    <property type="term" value="P:cobalamin biosynthetic process"/>
    <property type="evidence" value="ECO:0007669"/>
    <property type="project" value="UniProtKB-UniPathway"/>
</dbReference>
<dbReference type="InterPro" id="IPR014008">
    <property type="entry name" value="Cbl_synth_MTase_CbiT"/>
</dbReference>
<dbReference type="EMBL" id="JAAXKZ010000086">
    <property type="protein sequence ID" value="NMH93890.1"/>
    <property type="molecule type" value="Genomic_DNA"/>
</dbReference>
<dbReference type="CDD" id="cd11644">
    <property type="entry name" value="Precorrin-6Y-MT"/>
    <property type="match status" value="1"/>
</dbReference>
<keyword evidence="2" id="KW-0169">Cobalamin biosynthesis</keyword>
<evidence type="ECO:0000256" key="5">
    <source>
        <dbReference type="ARBA" id="ARBA00022691"/>
    </source>
</evidence>
<sequence>MGEGGTPVTVVGIGADGWAGLSGAAREAITAAEVLLGSGRQLDLVAGHARGERITWPSPMLPALPGLFERLAGRVVCALASGDPMFFGLGATLARVLGPERLRVVAHPSSVSLACARLGWPADDVEVVSVVGRPLARLRRVLAPGRRVLVLSAGADSPKQLASLLTADGYGASTLTVLEQLGGPAERRLDGTAADWPYPPGDPLNVVAILCVADAGARPLGTVPGLPDDAFGHDGQLTKREVRAVTLAHLAPRPGQLLWDVGAGAGSVAIEWMRAHPSCRAVAIESNPERAARIGFNADALGVPDLQVVTGRAPAALAGLPAPDTIFIGGGVTRDGVLDTCWDALPGGGRLVANAVTLEAEAALAAGYARLGGSLVRVAVQRASPVGGFTGWRPAMPVTIWVVEKE</sequence>
<dbReference type="GO" id="GO:0032259">
    <property type="term" value="P:methylation"/>
    <property type="evidence" value="ECO:0007669"/>
    <property type="project" value="UniProtKB-KW"/>
</dbReference>
<dbReference type="SUPFAM" id="SSF53790">
    <property type="entry name" value="Tetrapyrrole methylase"/>
    <property type="match status" value="1"/>
</dbReference>
<name>A0A848DM84_9PSEU</name>
<proteinExistence type="predicted"/>
<reference evidence="7 8" key="1">
    <citation type="submission" date="2020-04" db="EMBL/GenBank/DDBJ databases">
        <authorList>
            <person name="Klaysubun C."/>
            <person name="Duangmal K."/>
            <person name="Lipun K."/>
        </authorList>
    </citation>
    <scope>NUCLEOTIDE SEQUENCE [LARGE SCALE GENOMIC DNA]</scope>
    <source>
        <strain evidence="7 8">DSM 45300</strain>
    </source>
</reference>
<dbReference type="InterPro" id="IPR029063">
    <property type="entry name" value="SAM-dependent_MTases_sf"/>
</dbReference>
<dbReference type="Proteomes" id="UP000586918">
    <property type="component" value="Unassembled WGS sequence"/>
</dbReference>
<dbReference type="GO" id="GO:0008276">
    <property type="term" value="F:protein methyltransferase activity"/>
    <property type="evidence" value="ECO:0007669"/>
    <property type="project" value="InterPro"/>
</dbReference>
<evidence type="ECO:0000259" key="6">
    <source>
        <dbReference type="Pfam" id="PF00590"/>
    </source>
</evidence>
<dbReference type="Gene3D" id="3.30.950.10">
    <property type="entry name" value="Methyltransferase, Cobalt-precorrin-4 Transmethylase, Domain 2"/>
    <property type="match status" value="1"/>
</dbReference>
<keyword evidence="3 7" id="KW-0489">Methyltransferase</keyword>